<accession>A0AAD5VLG0</accession>
<feature type="chain" id="PRO_5042222406" description="Protein CPL1-like domain-containing protein" evidence="1">
    <location>
        <begin position="25"/>
        <end position="279"/>
    </location>
</feature>
<dbReference type="InterPro" id="IPR048661">
    <property type="entry name" value="CPL1-like"/>
</dbReference>
<evidence type="ECO:0000313" key="4">
    <source>
        <dbReference type="Proteomes" id="UP001213000"/>
    </source>
</evidence>
<reference evidence="3" key="1">
    <citation type="submission" date="2022-07" db="EMBL/GenBank/DDBJ databases">
        <title>Genome Sequence of Leucocoprinus birnbaumii.</title>
        <authorList>
            <person name="Buettner E."/>
        </authorList>
    </citation>
    <scope>NUCLEOTIDE SEQUENCE</scope>
    <source>
        <strain evidence="3">VT141</strain>
    </source>
</reference>
<keyword evidence="4" id="KW-1185">Reference proteome</keyword>
<name>A0AAD5VLG0_9AGAR</name>
<dbReference type="PANTHER" id="PTHR35192">
    <property type="entry name" value="PROTEIN, PUTATIVE-RELATED"/>
    <property type="match status" value="1"/>
</dbReference>
<sequence length="279" mass="29299">MRLMKSFVNAAMIAGLAWVGGAAAGGAYSDTCANVNAELKVPQPLFPKNLIGVGIIKACICLDNVDSFIGTNAAAIAGVALAGKSYVVTAIGTMIKSAGHVCSYPNHAVATCKSSAPCYFDCSDGYQPYPASNPTQCVCNKPYSECNGKCGIYQGCPSGKPHYRRDLSKSLLCPVGMEACGIWGRSARTWECIDTVNDLESCGGCTIPLPGRNGPEGQDCTALPGVSDVSCMKGRCVVHKCMAGYDLAATKEECLYNEDKDPKVLAAQYGLEHIPLGRD</sequence>
<evidence type="ECO:0000259" key="2">
    <source>
        <dbReference type="Pfam" id="PF21671"/>
    </source>
</evidence>
<gene>
    <name evidence="3" type="ORF">NP233_g11835</name>
</gene>
<proteinExistence type="predicted"/>
<dbReference type="Pfam" id="PF21671">
    <property type="entry name" value="CPL1-like"/>
    <property type="match status" value="1"/>
</dbReference>
<protein>
    <recommendedName>
        <fullName evidence="2">Protein CPL1-like domain-containing protein</fullName>
    </recommendedName>
</protein>
<feature type="domain" description="Protein CPL1-like" evidence="2">
    <location>
        <begin position="190"/>
        <end position="254"/>
    </location>
</feature>
<comment type="caution">
    <text evidence="3">The sequence shown here is derived from an EMBL/GenBank/DDBJ whole genome shotgun (WGS) entry which is preliminary data.</text>
</comment>
<dbReference type="EMBL" id="JANIEX010001518">
    <property type="protein sequence ID" value="KAJ3557055.1"/>
    <property type="molecule type" value="Genomic_DNA"/>
</dbReference>
<dbReference type="PANTHER" id="PTHR35192:SF2">
    <property type="entry name" value="APPLE DOMAIN-CONTAINING PROTEIN"/>
    <property type="match status" value="1"/>
</dbReference>
<dbReference type="Proteomes" id="UP001213000">
    <property type="component" value="Unassembled WGS sequence"/>
</dbReference>
<keyword evidence="1" id="KW-0732">Signal</keyword>
<evidence type="ECO:0000313" key="3">
    <source>
        <dbReference type="EMBL" id="KAJ3557055.1"/>
    </source>
</evidence>
<evidence type="ECO:0000256" key="1">
    <source>
        <dbReference type="SAM" id="SignalP"/>
    </source>
</evidence>
<dbReference type="AlphaFoldDB" id="A0AAD5VLG0"/>
<feature type="signal peptide" evidence="1">
    <location>
        <begin position="1"/>
        <end position="24"/>
    </location>
</feature>
<organism evidence="3 4">
    <name type="scientific">Leucocoprinus birnbaumii</name>
    <dbReference type="NCBI Taxonomy" id="56174"/>
    <lineage>
        <taxon>Eukaryota</taxon>
        <taxon>Fungi</taxon>
        <taxon>Dikarya</taxon>
        <taxon>Basidiomycota</taxon>
        <taxon>Agaricomycotina</taxon>
        <taxon>Agaricomycetes</taxon>
        <taxon>Agaricomycetidae</taxon>
        <taxon>Agaricales</taxon>
        <taxon>Agaricineae</taxon>
        <taxon>Agaricaceae</taxon>
        <taxon>Leucocoprinus</taxon>
    </lineage>
</organism>
<dbReference type="InterPro" id="IPR038955">
    <property type="entry name" value="PriA/CPL1_fungi"/>
</dbReference>